<dbReference type="PROSITE" id="PS51257">
    <property type="entry name" value="PROKAR_LIPOPROTEIN"/>
    <property type="match status" value="1"/>
</dbReference>
<feature type="compositionally biased region" description="Low complexity" evidence="1">
    <location>
        <begin position="57"/>
        <end position="76"/>
    </location>
</feature>
<proteinExistence type="predicted"/>
<feature type="compositionally biased region" description="Gly residues" evidence="1">
    <location>
        <begin position="119"/>
        <end position="129"/>
    </location>
</feature>
<evidence type="ECO:0000256" key="1">
    <source>
        <dbReference type="SAM" id="MobiDB-lite"/>
    </source>
</evidence>
<organism evidence="3 4">
    <name type="scientific">Paractinoplanes rishiriensis</name>
    <dbReference type="NCBI Taxonomy" id="1050105"/>
    <lineage>
        <taxon>Bacteria</taxon>
        <taxon>Bacillati</taxon>
        <taxon>Actinomycetota</taxon>
        <taxon>Actinomycetes</taxon>
        <taxon>Micromonosporales</taxon>
        <taxon>Micromonosporaceae</taxon>
        <taxon>Paractinoplanes</taxon>
    </lineage>
</organism>
<dbReference type="AlphaFoldDB" id="A0A919JUD2"/>
<protein>
    <submittedName>
        <fullName evidence="3">Uncharacterized protein</fullName>
    </submittedName>
</protein>
<feature type="signal peptide" evidence="2">
    <location>
        <begin position="1"/>
        <end position="21"/>
    </location>
</feature>
<feature type="chain" id="PRO_5037641457" evidence="2">
    <location>
        <begin position="22"/>
        <end position="178"/>
    </location>
</feature>
<feature type="region of interest" description="Disordered" evidence="1">
    <location>
        <begin position="54"/>
        <end position="131"/>
    </location>
</feature>
<name>A0A919JUD2_9ACTN</name>
<gene>
    <name evidence="3" type="ORF">Ari01nite_24300</name>
</gene>
<accession>A0A919JUD2</accession>
<dbReference type="EMBL" id="BOMV01000021">
    <property type="protein sequence ID" value="GIE94965.1"/>
    <property type="molecule type" value="Genomic_DNA"/>
</dbReference>
<dbReference type="Proteomes" id="UP000636960">
    <property type="component" value="Unassembled WGS sequence"/>
</dbReference>
<keyword evidence="2" id="KW-0732">Signal</keyword>
<evidence type="ECO:0000313" key="3">
    <source>
        <dbReference type="EMBL" id="GIE94965.1"/>
    </source>
</evidence>
<sequence>MRRVSLTAALFAAAVAVAFTAACGGSSDDSSGTTANPAGGFAAYTECMQKNGVTITMPSGGPRTRPSGGPSGMPRPDGSDGPGFPGGGFRKPEGIDDATWEKAQTACAALRPEGRGGPDDGGNGRGRGNGANVAYLNCLRENGVTTPPGQLNTTDPTVQKAVAACKVLQPQASPSPSA</sequence>
<keyword evidence="4" id="KW-1185">Reference proteome</keyword>
<reference evidence="3" key="1">
    <citation type="submission" date="2021-01" db="EMBL/GenBank/DDBJ databases">
        <title>Whole genome shotgun sequence of Actinoplanes rishiriensis NBRC 108556.</title>
        <authorList>
            <person name="Komaki H."/>
            <person name="Tamura T."/>
        </authorList>
    </citation>
    <scope>NUCLEOTIDE SEQUENCE</scope>
    <source>
        <strain evidence="3">NBRC 108556</strain>
    </source>
</reference>
<feature type="compositionally biased region" description="Gly residues" evidence="1">
    <location>
        <begin position="80"/>
        <end position="89"/>
    </location>
</feature>
<evidence type="ECO:0000256" key="2">
    <source>
        <dbReference type="SAM" id="SignalP"/>
    </source>
</evidence>
<comment type="caution">
    <text evidence="3">The sequence shown here is derived from an EMBL/GenBank/DDBJ whole genome shotgun (WGS) entry which is preliminary data.</text>
</comment>
<evidence type="ECO:0000313" key="4">
    <source>
        <dbReference type="Proteomes" id="UP000636960"/>
    </source>
</evidence>
<dbReference type="RefSeq" id="WP_203781263.1">
    <property type="nucleotide sequence ID" value="NZ_BOMV01000021.1"/>
</dbReference>